<gene>
    <name evidence="2" type="ORF">GCM10007100_29300</name>
</gene>
<sequence length="224" mass="24692">MKTLTLLTTLFLTAHPLLAGSLQILAWDNEVAARKLTIGKGEKTLEVPYMHPSARTTPITIPEDTNGLRLVAPDRPGEDGKPLSIPLAIPAGTQNPLVILMPDRGTPFGLKPVIVEDAQSDFKWGTMRIFNITNKKLAFGFEKKGVKLSPGWKPVDIEPGGKSRNLEAFLFLADNLQKPFYTAVWEHRSDMRQLVFLVPSSNAALGPVECKFVTEVRLAEKPKP</sequence>
<evidence type="ECO:0000313" key="2">
    <source>
        <dbReference type="EMBL" id="GHC60175.1"/>
    </source>
</evidence>
<feature type="chain" id="PRO_5037456066" evidence="1">
    <location>
        <begin position="20"/>
        <end position="224"/>
    </location>
</feature>
<accession>A0A918WMP5</accession>
<dbReference type="EMBL" id="BMXI01000013">
    <property type="protein sequence ID" value="GHC60175.1"/>
    <property type="molecule type" value="Genomic_DNA"/>
</dbReference>
<organism evidence="2 3">
    <name type="scientific">Roseibacillus persicicus</name>
    <dbReference type="NCBI Taxonomy" id="454148"/>
    <lineage>
        <taxon>Bacteria</taxon>
        <taxon>Pseudomonadati</taxon>
        <taxon>Verrucomicrobiota</taxon>
        <taxon>Verrucomicrobiia</taxon>
        <taxon>Verrucomicrobiales</taxon>
        <taxon>Verrucomicrobiaceae</taxon>
        <taxon>Roseibacillus</taxon>
    </lineage>
</organism>
<proteinExistence type="predicted"/>
<reference evidence="2" key="2">
    <citation type="submission" date="2020-09" db="EMBL/GenBank/DDBJ databases">
        <authorList>
            <person name="Sun Q."/>
            <person name="Kim S."/>
        </authorList>
    </citation>
    <scope>NUCLEOTIDE SEQUENCE</scope>
    <source>
        <strain evidence="2">KCTC 12988</strain>
    </source>
</reference>
<evidence type="ECO:0000256" key="1">
    <source>
        <dbReference type="SAM" id="SignalP"/>
    </source>
</evidence>
<keyword evidence="1" id="KW-0732">Signal</keyword>
<comment type="caution">
    <text evidence="2">The sequence shown here is derived from an EMBL/GenBank/DDBJ whole genome shotgun (WGS) entry which is preliminary data.</text>
</comment>
<dbReference type="RefSeq" id="WP_189571367.1">
    <property type="nucleotide sequence ID" value="NZ_BMXI01000013.1"/>
</dbReference>
<protein>
    <submittedName>
        <fullName evidence="2">Uncharacterized protein</fullName>
    </submittedName>
</protein>
<dbReference type="AlphaFoldDB" id="A0A918WMP5"/>
<dbReference type="Proteomes" id="UP000644507">
    <property type="component" value="Unassembled WGS sequence"/>
</dbReference>
<evidence type="ECO:0000313" key="3">
    <source>
        <dbReference type="Proteomes" id="UP000644507"/>
    </source>
</evidence>
<keyword evidence="3" id="KW-1185">Reference proteome</keyword>
<name>A0A918WMP5_9BACT</name>
<reference evidence="2" key="1">
    <citation type="journal article" date="2014" name="Int. J. Syst. Evol. Microbiol.">
        <title>Complete genome sequence of Corynebacterium casei LMG S-19264T (=DSM 44701T), isolated from a smear-ripened cheese.</title>
        <authorList>
            <consortium name="US DOE Joint Genome Institute (JGI-PGF)"/>
            <person name="Walter F."/>
            <person name="Albersmeier A."/>
            <person name="Kalinowski J."/>
            <person name="Ruckert C."/>
        </authorList>
    </citation>
    <scope>NUCLEOTIDE SEQUENCE</scope>
    <source>
        <strain evidence="2">KCTC 12988</strain>
    </source>
</reference>
<feature type="signal peptide" evidence="1">
    <location>
        <begin position="1"/>
        <end position="19"/>
    </location>
</feature>